<proteinExistence type="predicted"/>
<feature type="coiled-coil region" evidence="1">
    <location>
        <begin position="160"/>
        <end position="221"/>
    </location>
</feature>
<dbReference type="AlphaFoldDB" id="A0A2M7D5S4"/>
<feature type="non-terminal residue" evidence="3">
    <location>
        <position position="389"/>
    </location>
</feature>
<feature type="compositionally biased region" description="Basic and acidic residues" evidence="2">
    <location>
        <begin position="53"/>
        <end position="65"/>
    </location>
</feature>
<organism evidence="3 4">
    <name type="scientific">Candidatus Portnoybacteria bacterium CG02_land_8_20_14_3_00_45_8</name>
    <dbReference type="NCBI Taxonomy" id="1974807"/>
    <lineage>
        <taxon>Bacteria</taxon>
        <taxon>Candidatus Portnoyibacteriota</taxon>
    </lineage>
</organism>
<evidence type="ECO:0000256" key="2">
    <source>
        <dbReference type="SAM" id="MobiDB-lite"/>
    </source>
</evidence>
<reference evidence="4" key="1">
    <citation type="submission" date="2017-09" db="EMBL/GenBank/DDBJ databases">
        <title>Depth-based differentiation of microbial function through sediment-hosted aquifers and enrichment of novel symbionts in the deep terrestrial subsurface.</title>
        <authorList>
            <person name="Probst A.J."/>
            <person name="Ladd B."/>
            <person name="Jarett J.K."/>
            <person name="Geller-Mcgrath D.E."/>
            <person name="Sieber C.M.K."/>
            <person name="Emerson J.B."/>
            <person name="Anantharaman K."/>
            <person name="Thomas B.C."/>
            <person name="Malmstrom R."/>
            <person name="Stieglmeier M."/>
            <person name="Klingl A."/>
            <person name="Woyke T."/>
            <person name="Ryan C.M."/>
            <person name="Banfield J.F."/>
        </authorList>
    </citation>
    <scope>NUCLEOTIDE SEQUENCE [LARGE SCALE GENOMIC DNA]</scope>
</reference>
<sequence>MAEKIDPIKLAESLKAKMMPELKKELVEGDVKEPDRETPAKSEAVADKPGALKWRDLESDKKETSPEAAPAAAKTETTGEKEEPSPEELELALREEREKIRGGEEKGKEKEAHPYGERPYSQDEEEEIYRPEHWGVEEKGEKPLAEASEKKPEKTPEDFLKEARQDYVTALLAKERAQKDVRKLSGWRQYFFQTEKRQETKDRADEELESAQKNFEQVNGGYDKILLEYAASLFKKKETELVDDPEGEQKLKEYAKTEVFNEYFLKEAERINQVRQENLPPGQKKWYHDCLYKFSQMPKAARWAVSAGVATGVAFSFGTVAATGAAGVGAYFGIRLGRAALGTLAGGLTDKVLGRRIERGKVKTEEEIKAGMAEKIEAIKGFDEIMKIY</sequence>
<feature type="compositionally biased region" description="Basic and acidic residues" evidence="2">
    <location>
        <begin position="91"/>
        <end position="116"/>
    </location>
</feature>
<feature type="compositionally biased region" description="Basic and acidic residues" evidence="2">
    <location>
        <begin position="16"/>
        <end position="46"/>
    </location>
</feature>
<dbReference type="Proteomes" id="UP000229247">
    <property type="component" value="Unassembled WGS sequence"/>
</dbReference>
<evidence type="ECO:0000313" key="3">
    <source>
        <dbReference type="EMBL" id="PIV38371.1"/>
    </source>
</evidence>
<gene>
    <name evidence="3" type="ORF">COS30_02455</name>
</gene>
<accession>A0A2M7D5S4</accession>
<feature type="compositionally biased region" description="Low complexity" evidence="2">
    <location>
        <begin position="66"/>
        <end position="76"/>
    </location>
</feature>
<evidence type="ECO:0000313" key="4">
    <source>
        <dbReference type="Proteomes" id="UP000229247"/>
    </source>
</evidence>
<dbReference type="EMBL" id="PEUE01000059">
    <property type="protein sequence ID" value="PIV38371.1"/>
    <property type="molecule type" value="Genomic_DNA"/>
</dbReference>
<protein>
    <submittedName>
        <fullName evidence="3">Uncharacterized protein</fullName>
    </submittedName>
</protein>
<evidence type="ECO:0000256" key="1">
    <source>
        <dbReference type="SAM" id="Coils"/>
    </source>
</evidence>
<keyword evidence="1" id="KW-0175">Coiled coil</keyword>
<feature type="region of interest" description="Disordered" evidence="2">
    <location>
        <begin position="16"/>
        <end position="160"/>
    </location>
</feature>
<name>A0A2M7D5S4_9BACT</name>
<feature type="compositionally biased region" description="Basic and acidic residues" evidence="2">
    <location>
        <begin position="128"/>
        <end position="160"/>
    </location>
</feature>
<comment type="caution">
    <text evidence="3">The sequence shown here is derived from an EMBL/GenBank/DDBJ whole genome shotgun (WGS) entry which is preliminary data.</text>
</comment>